<dbReference type="AlphaFoldDB" id="A0A5E4FZ76"/>
<reference evidence="3" key="1">
    <citation type="journal article" date="2020" name="Plant J.">
        <title>Transposons played a major role in the diversification between the closely related almond and peach genomes: results from the almond genome sequence.</title>
        <authorList>
            <person name="Alioto T."/>
            <person name="Alexiou K.G."/>
            <person name="Bardil A."/>
            <person name="Barteri F."/>
            <person name="Castanera R."/>
            <person name="Cruz F."/>
            <person name="Dhingra A."/>
            <person name="Duval H."/>
            <person name="Fernandez I Marti A."/>
            <person name="Frias L."/>
            <person name="Galan B."/>
            <person name="Garcia J.L."/>
            <person name="Howad W."/>
            <person name="Gomez-Garrido J."/>
            <person name="Gut M."/>
            <person name="Julca I."/>
            <person name="Morata J."/>
            <person name="Puigdomenech P."/>
            <person name="Ribeca P."/>
            <person name="Rubio Cabetas M.J."/>
            <person name="Vlasova A."/>
            <person name="Wirthensohn M."/>
            <person name="Garcia-Mas J."/>
            <person name="Gabaldon T."/>
            <person name="Casacuberta J.M."/>
            <person name="Arus P."/>
        </authorList>
    </citation>
    <scope>NUCLEOTIDE SEQUENCE [LARGE SCALE GENOMIC DNA]</scope>
    <source>
        <strain evidence="3">cv. Texas</strain>
    </source>
</reference>
<evidence type="ECO:0000259" key="1">
    <source>
        <dbReference type="Pfam" id="PF26130"/>
    </source>
</evidence>
<gene>
    <name evidence="2" type="ORF">ALMOND_2B016665</name>
</gene>
<dbReference type="Proteomes" id="UP000327085">
    <property type="component" value="Chromosome 4"/>
</dbReference>
<dbReference type="Gramene" id="VVA32787">
    <property type="protein sequence ID" value="VVA32787"/>
    <property type="gene ID" value="Prudul26B016665"/>
</dbReference>
<dbReference type="EMBL" id="CABIKO010000261">
    <property type="protein sequence ID" value="VVA32787.1"/>
    <property type="molecule type" value="Genomic_DNA"/>
</dbReference>
<accession>A0A5E4FZ76</accession>
<evidence type="ECO:0000313" key="3">
    <source>
        <dbReference type="Proteomes" id="UP000327085"/>
    </source>
</evidence>
<evidence type="ECO:0000313" key="2">
    <source>
        <dbReference type="EMBL" id="VVA32787.1"/>
    </source>
</evidence>
<feature type="domain" description="PB1-like" evidence="1">
    <location>
        <begin position="18"/>
        <end position="116"/>
    </location>
</feature>
<protein>
    <submittedName>
        <fullName evidence="2">PREDICTED: LOC110751624</fullName>
    </submittedName>
</protein>
<dbReference type="Pfam" id="PF26130">
    <property type="entry name" value="PB1-like"/>
    <property type="match status" value="1"/>
</dbReference>
<organism evidence="2 3">
    <name type="scientific">Prunus dulcis</name>
    <name type="common">Almond</name>
    <name type="synonym">Amygdalus dulcis</name>
    <dbReference type="NCBI Taxonomy" id="3755"/>
    <lineage>
        <taxon>Eukaryota</taxon>
        <taxon>Viridiplantae</taxon>
        <taxon>Streptophyta</taxon>
        <taxon>Embryophyta</taxon>
        <taxon>Tracheophyta</taxon>
        <taxon>Spermatophyta</taxon>
        <taxon>Magnoliopsida</taxon>
        <taxon>eudicotyledons</taxon>
        <taxon>Gunneridae</taxon>
        <taxon>Pentapetalae</taxon>
        <taxon>rosids</taxon>
        <taxon>fabids</taxon>
        <taxon>Rosales</taxon>
        <taxon>Rosaceae</taxon>
        <taxon>Amygdaloideae</taxon>
        <taxon>Amygdaleae</taxon>
        <taxon>Prunus</taxon>
    </lineage>
</organism>
<dbReference type="InterPro" id="IPR058594">
    <property type="entry name" value="PB1-like_dom_pln"/>
</dbReference>
<proteinExistence type="predicted"/>
<sequence length="160" mass="18592">MTVRREVGTVQPVYEKTDDLVTFNFYHGGKLVKNGSGERAWSYLGDLVSWFDYTKSENMSMLELWAMTKDIGYEDGVAFYGEESLHTVIVIYIGDENELVQNVHEDEQVQNVHEDEEVVRKRDCTQTQNGTKAKGSTYQLSDIRKWTMHKAIEEKERLRT</sequence>
<name>A0A5E4FZ76_PRUDU</name>
<dbReference type="InParanoid" id="A0A5E4FZ76"/>